<dbReference type="AlphaFoldDB" id="A0A218XS69"/>
<evidence type="ECO:0000313" key="3">
    <source>
        <dbReference type="EMBL" id="PKI77702.1"/>
    </source>
</evidence>
<reference evidence="2" key="2">
    <citation type="submission" date="2017-06" db="EMBL/GenBank/DDBJ databases">
        <title>The pomegranate genome and the genomics of punicalagin biosynthesis.</title>
        <authorList>
            <person name="Xu C."/>
        </authorList>
    </citation>
    <scope>NUCLEOTIDE SEQUENCE [LARGE SCALE GENOMIC DNA]</scope>
    <source>
        <tissue evidence="2">Fresh leaf</tissue>
    </source>
</reference>
<evidence type="ECO:0000313" key="2">
    <source>
        <dbReference type="EMBL" id="OWM87877.1"/>
    </source>
</evidence>
<reference evidence="3 5" key="3">
    <citation type="submission" date="2017-11" db="EMBL/GenBank/DDBJ databases">
        <title>De-novo sequencing of pomegranate (Punica granatum L.) genome.</title>
        <authorList>
            <person name="Akparov Z."/>
            <person name="Amiraslanov A."/>
            <person name="Hajiyeva S."/>
            <person name="Abbasov M."/>
            <person name="Kaur K."/>
            <person name="Hamwieh A."/>
            <person name="Solovyev V."/>
            <person name="Salamov A."/>
            <person name="Braich B."/>
            <person name="Kosarev P."/>
            <person name="Mahmoud A."/>
            <person name="Hajiyev E."/>
            <person name="Babayeva S."/>
            <person name="Izzatullayeva V."/>
            <person name="Mammadov A."/>
            <person name="Mammadov A."/>
            <person name="Sharifova S."/>
            <person name="Ojaghi J."/>
            <person name="Eynullazada K."/>
            <person name="Bayramov B."/>
            <person name="Abdulazimova A."/>
            <person name="Shahmuradov I."/>
        </authorList>
    </citation>
    <scope>NUCLEOTIDE SEQUENCE [LARGE SCALE GENOMIC DNA]</scope>
    <source>
        <strain evidence="3">AG2017</strain>
        <strain evidence="5">cv. AG2017</strain>
        <tissue evidence="3">Leaf</tissue>
    </source>
</reference>
<organism evidence="2 4">
    <name type="scientific">Punica granatum</name>
    <name type="common">Pomegranate</name>
    <dbReference type="NCBI Taxonomy" id="22663"/>
    <lineage>
        <taxon>Eukaryota</taxon>
        <taxon>Viridiplantae</taxon>
        <taxon>Streptophyta</taxon>
        <taxon>Embryophyta</taxon>
        <taxon>Tracheophyta</taxon>
        <taxon>Spermatophyta</taxon>
        <taxon>Magnoliopsida</taxon>
        <taxon>eudicotyledons</taxon>
        <taxon>Gunneridae</taxon>
        <taxon>Pentapetalae</taxon>
        <taxon>rosids</taxon>
        <taxon>malvids</taxon>
        <taxon>Myrtales</taxon>
        <taxon>Lythraceae</taxon>
        <taxon>Punica</taxon>
    </lineage>
</organism>
<comment type="caution">
    <text evidence="2">The sequence shown here is derived from an EMBL/GenBank/DDBJ whole genome shotgun (WGS) entry which is preliminary data.</text>
</comment>
<dbReference type="Proteomes" id="UP000233551">
    <property type="component" value="Unassembled WGS sequence"/>
</dbReference>
<feature type="compositionally biased region" description="Polar residues" evidence="1">
    <location>
        <begin position="73"/>
        <end position="91"/>
    </location>
</feature>
<evidence type="ECO:0000313" key="4">
    <source>
        <dbReference type="Proteomes" id="UP000197138"/>
    </source>
</evidence>
<evidence type="ECO:0000313" key="5">
    <source>
        <dbReference type="Proteomes" id="UP000233551"/>
    </source>
</evidence>
<accession>A0A218XS69</accession>
<dbReference type="EMBL" id="MTKT01000802">
    <property type="protein sequence ID" value="OWM87877.1"/>
    <property type="molecule type" value="Genomic_DNA"/>
</dbReference>
<feature type="region of interest" description="Disordered" evidence="1">
    <location>
        <begin position="64"/>
        <end position="96"/>
    </location>
</feature>
<dbReference type="Proteomes" id="UP000197138">
    <property type="component" value="Unassembled WGS sequence"/>
</dbReference>
<dbReference type="EMBL" id="PGOL01000081">
    <property type="protein sequence ID" value="PKI77702.1"/>
    <property type="molecule type" value="Genomic_DNA"/>
</dbReference>
<reference evidence="4" key="1">
    <citation type="journal article" date="2017" name="Plant J.">
        <title>The pomegranate (Punica granatum L.) genome and the genomics of punicalagin biosynthesis.</title>
        <authorList>
            <person name="Qin G."/>
            <person name="Xu C."/>
            <person name="Ming R."/>
            <person name="Tang H."/>
            <person name="Guyot R."/>
            <person name="Kramer E.M."/>
            <person name="Hu Y."/>
            <person name="Yi X."/>
            <person name="Qi Y."/>
            <person name="Xu X."/>
            <person name="Gao Z."/>
            <person name="Pan H."/>
            <person name="Jian J."/>
            <person name="Tian Y."/>
            <person name="Yue Z."/>
            <person name="Xu Y."/>
        </authorList>
    </citation>
    <scope>NUCLEOTIDE SEQUENCE [LARGE SCALE GENOMIC DNA]</scope>
    <source>
        <strain evidence="4">cv. Dabenzi</strain>
    </source>
</reference>
<protein>
    <submittedName>
        <fullName evidence="2">Uncharacterized protein</fullName>
    </submittedName>
</protein>
<keyword evidence="5" id="KW-1185">Reference proteome</keyword>
<gene>
    <name evidence="2" type="ORF">CDL15_Pgr008323</name>
    <name evidence="3" type="ORF">CRG98_001932</name>
</gene>
<feature type="region of interest" description="Disordered" evidence="1">
    <location>
        <begin position="109"/>
        <end position="140"/>
    </location>
</feature>
<name>A0A218XS69_PUNGR</name>
<feature type="compositionally biased region" description="Basic and acidic residues" evidence="1">
    <location>
        <begin position="130"/>
        <end position="140"/>
    </location>
</feature>
<sequence length="140" mass="16041">MDPFDEQDYMRPGLDPHGEPGIMARLAKMRGRWTDPLTPIFTFLLATRLETIVSFQFTVSKRSLLAHEDPTEPLQTKTDTPAKTSSSSGTATMVDLTKGRIDHLRWQAAEKDEELTDEPRPQRELAQTRAKLERRDQEFV</sequence>
<evidence type="ECO:0000256" key="1">
    <source>
        <dbReference type="SAM" id="MobiDB-lite"/>
    </source>
</evidence>
<proteinExistence type="predicted"/>